<dbReference type="Proteomes" id="UP000193560">
    <property type="component" value="Unassembled WGS sequence"/>
</dbReference>
<dbReference type="EMBL" id="MCGE01000001">
    <property type="protein sequence ID" value="ORZ25698.1"/>
    <property type="molecule type" value="Genomic_DNA"/>
</dbReference>
<evidence type="ECO:0000256" key="3">
    <source>
        <dbReference type="ARBA" id="ARBA00004496"/>
    </source>
</evidence>
<dbReference type="GO" id="GO:0016020">
    <property type="term" value="C:membrane"/>
    <property type="evidence" value="ECO:0007669"/>
    <property type="project" value="UniProtKB-SubCell"/>
</dbReference>
<dbReference type="PANTHER" id="PTHR23354">
    <property type="entry name" value="NUCLEOLAR PROTEIN 7/ESTROGEN RECEPTOR COACTIVATOR-RELATED"/>
    <property type="match status" value="1"/>
</dbReference>
<keyword evidence="5" id="KW-0472">Membrane</keyword>
<evidence type="ECO:0000259" key="11">
    <source>
        <dbReference type="PROSITE" id="PS51886"/>
    </source>
</evidence>
<dbReference type="GO" id="GO:0005737">
    <property type="term" value="C:cytoplasm"/>
    <property type="evidence" value="ECO:0007669"/>
    <property type="project" value="UniProtKB-SubCell"/>
</dbReference>
<keyword evidence="13" id="KW-1185">Reference proteome</keyword>
<evidence type="ECO:0000256" key="5">
    <source>
        <dbReference type="ARBA" id="ARBA00023136"/>
    </source>
</evidence>
<gene>
    <name evidence="12" type="ORF">BCR42DRAFT_316138</name>
</gene>
<evidence type="ECO:0000256" key="4">
    <source>
        <dbReference type="ARBA" id="ARBA00022490"/>
    </source>
</evidence>
<name>A0A1X2J1K8_9FUNG</name>
<dbReference type="STRING" id="90262.A0A1X2J1K8"/>
<evidence type="ECO:0000256" key="7">
    <source>
        <dbReference type="ARBA" id="ARBA00039594"/>
    </source>
</evidence>
<dbReference type="GO" id="GO:0005634">
    <property type="term" value="C:nucleus"/>
    <property type="evidence" value="ECO:0007669"/>
    <property type="project" value="TreeGrafter"/>
</dbReference>
<organism evidence="12 13">
    <name type="scientific">Absidia repens</name>
    <dbReference type="NCBI Taxonomy" id="90262"/>
    <lineage>
        <taxon>Eukaryota</taxon>
        <taxon>Fungi</taxon>
        <taxon>Fungi incertae sedis</taxon>
        <taxon>Mucoromycota</taxon>
        <taxon>Mucoromycotina</taxon>
        <taxon>Mucoromycetes</taxon>
        <taxon>Mucorales</taxon>
        <taxon>Cunninghamellaceae</taxon>
        <taxon>Absidia</taxon>
    </lineage>
</organism>
<dbReference type="Pfam" id="PF07534">
    <property type="entry name" value="TLD"/>
    <property type="match status" value="1"/>
</dbReference>
<comment type="subcellular location">
    <subcellularLocation>
        <location evidence="3">Cytoplasm</location>
    </subcellularLocation>
    <subcellularLocation>
        <location evidence="2">Lysosome</location>
    </subcellularLocation>
    <subcellularLocation>
        <location evidence="1">Membrane</location>
    </subcellularLocation>
</comment>
<feature type="region of interest" description="Disordered" evidence="10">
    <location>
        <begin position="281"/>
        <end position="303"/>
    </location>
</feature>
<evidence type="ECO:0000256" key="1">
    <source>
        <dbReference type="ARBA" id="ARBA00004370"/>
    </source>
</evidence>
<proteinExistence type="predicted"/>
<evidence type="ECO:0000313" key="13">
    <source>
        <dbReference type="Proteomes" id="UP000193560"/>
    </source>
</evidence>
<dbReference type="AlphaFoldDB" id="A0A1X2J1K8"/>
<protein>
    <recommendedName>
        <fullName evidence="7">MTOR-associated protein MEAK7</fullName>
    </recommendedName>
    <alternativeName>
        <fullName evidence="9">TBC/LysM-associated domain-containing protein 1</fullName>
    </alternativeName>
    <alternativeName>
        <fullName evidence="8">TLD domain-containing protein 1</fullName>
    </alternativeName>
</protein>
<dbReference type="OrthoDB" id="26679at2759"/>
<dbReference type="PANTHER" id="PTHR23354:SF131">
    <property type="entry name" value="MTOR-ASSOCIATED PROTEIN MEAK7"/>
    <property type="match status" value="1"/>
</dbReference>
<evidence type="ECO:0000256" key="2">
    <source>
        <dbReference type="ARBA" id="ARBA00004371"/>
    </source>
</evidence>
<dbReference type="GO" id="GO:0006979">
    <property type="term" value="P:response to oxidative stress"/>
    <property type="evidence" value="ECO:0007669"/>
    <property type="project" value="TreeGrafter"/>
</dbReference>
<evidence type="ECO:0000256" key="10">
    <source>
        <dbReference type="SAM" id="MobiDB-lite"/>
    </source>
</evidence>
<keyword evidence="6" id="KW-0458">Lysosome</keyword>
<dbReference type="InterPro" id="IPR006571">
    <property type="entry name" value="TLDc_dom"/>
</dbReference>
<dbReference type="SMART" id="SM00584">
    <property type="entry name" value="TLDc"/>
    <property type="match status" value="1"/>
</dbReference>
<accession>A0A1X2J1K8</accession>
<evidence type="ECO:0000256" key="9">
    <source>
        <dbReference type="ARBA" id="ARBA00042134"/>
    </source>
</evidence>
<sequence length="303" mass="33997">MILLQLVAATYFFGGHQKQGDGVDGLHQTRLSHQSCPSIQAPPSNNGSGSNSFSRLLSPYDYFYLSLQFPQNALSWSSHERVQHGQAEDQNLVHQQIFSSRQNGNSWQVFVHEIVRNQGATLLVIKTKDGSIFGGYADDAWRLETDWYGSSSNYLYQLDGSFSPHNMLGLWNATSNNRHYQYLCWGKSSLPNGLGMGGQLEYAGLWIDADFIHGHSKGPTCSTYQSPQLSLKDQFEVDEVEVWLVRPAIRDEDEDAQGGSILDRAEDMEFLEMSGKKLYSRDLEKPATATENEDLQQQPSTTS</sequence>
<evidence type="ECO:0000256" key="6">
    <source>
        <dbReference type="ARBA" id="ARBA00023228"/>
    </source>
</evidence>
<evidence type="ECO:0000256" key="8">
    <source>
        <dbReference type="ARBA" id="ARBA00041780"/>
    </source>
</evidence>
<comment type="caution">
    <text evidence="12">The sequence shown here is derived from an EMBL/GenBank/DDBJ whole genome shotgun (WGS) entry which is preliminary data.</text>
</comment>
<keyword evidence="4" id="KW-0963">Cytoplasm</keyword>
<reference evidence="12 13" key="1">
    <citation type="submission" date="2016-07" db="EMBL/GenBank/DDBJ databases">
        <title>Pervasive Adenine N6-methylation of Active Genes in Fungi.</title>
        <authorList>
            <consortium name="DOE Joint Genome Institute"/>
            <person name="Mondo S.J."/>
            <person name="Dannebaum R.O."/>
            <person name="Kuo R.C."/>
            <person name="Labutti K."/>
            <person name="Haridas S."/>
            <person name="Kuo A."/>
            <person name="Salamov A."/>
            <person name="Ahrendt S.R."/>
            <person name="Lipzen A."/>
            <person name="Sullivan W."/>
            <person name="Andreopoulos W.B."/>
            <person name="Clum A."/>
            <person name="Lindquist E."/>
            <person name="Daum C."/>
            <person name="Ramamoorthy G.K."/>
            <person name="Gryganskyi A."/>
            <person name="Culley D."/>
            <person name="Magnuson J.K."/>
            <person name="James T.Y."/>
            <person name="O'Malley M.A."/>
            <person name="Stajich J.E."/>
            <person name="Spatafora J.W."/>
            <person name="Visel A."/>
            <person name="Grigoriev I.V."/>
        </authorList>
    </citation>
    <scope>NUCLEOTIDE SEQUENCE [LARGE SCALE GENOMIC DNA]</scope>
    <source>
        <strain evidence="12 13">NRRL 1336</strain>
    </source>
</reference>
<evidence type="ECO:0000313" key="12">
    <source>
        <dbReference type="EMBL" id="ORZ25698.1"/>
    </source>
</evidence>
<dbReference type="PROSITE" id="PS51886">
    <property type="entry name" value="TLDC"/>
    <property type="match status" value="1"/>
</dbReference>
<feature type="domain" description="TLDc" evidence="11">
    <location>
        <begin position="55"/>
        <end position="246"/>
    </location>
</feature>